<accession>A0A0B2W498</accession>
<dbReference type="Proteomes" id="UP000031036">
    <property type="component" value="Unassembled WGS sequence"/>
</dbReference>
<organism evidence="1 2">
    <name type="scientific">Toxocara canis</name>
    <name type="common">Canine roundworm</name>
    <dbReference type="NCBI Taxonomy" id="6265"/>
    <lineage>
        <taxon>Eukaryota</taxon>
        <taxon>Metazoa</taxon>
        <taxon>Ecdysozoa</taxon>
        <taxon>Nematoda</taxon>
        <taxon>Chromadorea</taxon>
        <taxon>Rhabditida</taxon>
        <taxon>Spirurina</taxon>
        <taxon>Ascaridomorpha</taxon>
        <taxon>Ascaridoidea</taxon>
        <taxon>Toxocaridae</taxon>
        <taxon>Toxocara</taxon>
    </lineage>
</organism>
<reference evidence="1 2" key="1">
    <citation type="submission" date="2014-11" db="EMBL/GenBank/DDBJ databases">
        <title>Genetic blueprint of the zoonotic pathogen Toxocara canis.</title>
        <authorList>
            <person name="Zhu X.-Q."/>
            <person name="Korhonen P.K."/>
            <person name="Cai H."/>
            <person name="Young N.D."/>
            <person name="Nejsum P."/>
            <person name="von Samson-Himmelstjerna G."/>
            <person name="Boag P.R."/>
            <person name="Tan P."/>
            <person name="Li Q."/>
            <person name="Min J."/>
            <person name="Yang Y."/>
            <person name="Wang X."/>
            <person name="Fang X."/>
            <person name="Hall R.S."/>
            <person name="Hofmann A."/>
            <person name="Sternberg P.W."/>
            <person name="Jex A.R."/>
            <person name="Gasser R.B."/>
        </authorList>
    </citation>
    <scope>NUCLEOTIDE SEQUENCE [LARGE SCALE GENOMIC DNA]</scope>
    <source>
        <strain evidence="1">PN_DK_2014</strain>
    </source>
</reference>
<protein>
    <submittedName>
        <fullName evidence="1">Uncharacterized protein</fullName>
    </submittedName>
</protein>
<comment type="caution">
    <text evidence="1">The sequence shown here is derived from an EMBL/GenBank/DDBJ whole genome shotgun (WGS) entry which is preliminary data.</text>
</comment>
<dbReference type="EMBL" id="JPKZ01000272">
    <property type="protein sequence ID" value="KHN88045.1"/>
    <property type="molecule type" value="Genomic_DNA"/>
</dbReference>
<dbReference type="AlphaFoldDB" id="A0A0B2W498"/>
<sequence length="100" mass="11560">MDTSTHQSLNVCCTQCGGVELLIIQPSKEHFQQRLDHLKYQYMFLKLASCTRNRSIRKAKLQRRISSQLHGAYQANKANYSRMVNWFSLVAFVVLLLGRA</sequence>
<evidence type="ECO:0000313" key="1">
    <source>
        <dbReference type="EMBL" id="KHN88045.1"/>
    </source>
</evidence>
<keyword evidence="2" id="KW-1185">Reference proteome</keyword>
<gene>
    <name evidence="1" type="ORF">Tcan_00145</name>
</gene>
<evidence type="ECO:0000313" key="2">
    <source>
        <dbReference type="Proteomes" id="UP000031036"/>
    </source>
</evidence>
<proteinExistence type="predicted"/>
<name>A0A0B2W498_TOXCA</name>